<protein>
    <submittedName>
        <fullName evidence="1">Uncharacterized protein</fullName>
    </submittedName>
</protein>
<accession>U2PD35</accession>
<sequence length="57" mass="5389">MLPSLSSVHGAVPKVPVFTIEAAVVVGVTAGVLVDCGAVAVGVLMARACGVTAAGVA</sequence>
<dbReference type="HOGENOM" id="CLU_3001053_0_0_9"/>
<dbReference type="Proteomes" id="UP000016644">
    <property type="component" value="Unassembled WGS sequence"/>
</dbReference>
<comment type="caution">
    <text evidence="1">The sequence shown here is derived from an EMBL/GenBank/DDBJ whole genome shotgun (WGS) entry which is preliminary data.</text>
</comment>
<dbReference type="EMBL" id="AWVK01000106">
    <property type="protein sequence ID" value="ERK41599.1"/>
    <property type="molecule type" value="Genomic_DNA"/>
</dbReference>
<gene>
    <name evidence="1" type="ORF">HMPREF0495_02163</name>
</gene>
<evidence type="ECO:0000313" key="2">
    <source>
        <dbReference type="Proteomes" id="UP000016644"/>
    </source>
</evidence>
<feature type="non-terminal residue" evidence="1">
    <location>
        <position position="57"/>
    </location>
</feature>
<proteinExistence type="predicted"/>
<reference evidence="1 2" key="1">
    <citation type="submission" date="2013-06" db="EMBL/GenBank/DDBJ databases">
        <authorList>
            <person name="Weinstock G."/>
            <person name="Sodergren E."/>
            <person name="Lobos E.A."/>
            <person name="Fulton L."/>
            <person name="Fulton R."/>
            <person name="Courtney L."/>
            <person name="Fronick C."/>
            <person name="O'Laughlin M."/>
            <person name="Godfrey J."/>
            <person name="Wilson R.M."/>
            <person name="Miner T."/>
            <person name="Farmer C."/>
            <person name="Delehaunty K."/>
            <person name="Cordes M."/>
            <person name="Minx P."/>
            <person name="Tomlinson C."/>
            <person name="Chen J."/>
            <person name="Wollam A."/>
            <person name="Pepin K.H."/>
            <person name="Bhonagiri V."/>
            <person name="Zhang X."/>
            <person name="Warren W."/>
            <person name="Mitreva M."/>
            <person name="Mardis E.R."/>
            <person name="Wilson R.K."/>
        </authorList>
    </citation>
    <scope>NUCLEOTIDE SEQUENCE [LARGE SCALE GENOMIC DNA]</scope>
    <source>
        <strain evidence="1 2">ATCC 14869</strain>
    </source>
</reference>
<organism evidence="1 2">
    <name type="scientific">Levilactobacillus brevis ATCC 14869 = DSM 20054</name>
    <dbReference type="NCBI Taxonomy" id="649758"/>
    <lineage>
        <taxon>Bacteria</taxon>
        <taxon>Bacillati</taxon>
        <taxon>Bacillota</taxon>
        <taxon>Bacilli</taxon>
        <taxon>Lactobacillales</taxon>
        <taxon>Lactobacillaceae</taxon>
        <taxon>Levilactobacillus</taxon>
    </lineage>
</organism>
<name>U2PD35_LEVBR</name>
<evidence type="ECO:0000313" key="1">
    <source>
        <dbReference type="EMBL" id="ERK41599.1"/>
    </source>
</evidence>
<dbReference type="AlphaFoldDB" id="U2PD35"/>